<evidence type="ECO:0000313" key="1">
    <source>
        <dbReference type="EMBL" id="GGK53910.1"/>
    </source>
</evidence>
<evidence type="ECO:0000313" key="2">
    <source>
        <dbReference type="Proteomes" id="UP000612956"/>
    </source>
</evidence>
<reference evidence="1" key="1">
    <citation type="journal article" date="2014" name="Int. J. Syst. Evol. Microbiol.">
        <title>Complete genome sequence of Corynebacterium casei LMG S-19264T (=DSM 44701T), isolated from a smear-ripened cheese.</title>
        <authorList>
            <consortium name="US DOE Joint Genome Institute (JGI-PGF)"/>
            <person name="Walter F."/>
            <person name="Albersmeier A."/>
            <person name="Kalinowski J."/>
            <person name="Ruckert C."/>
        </authorList>
    </citation>
    <scope>NUCLEOTIDE SEQUENCE</scope>
    <source>
        <strain evidence="1">CGMCC 4.7278</strain>
    </source>
</reference>
<sequence length="183" mass="20347">MKISERREWPGGPPLFELNLWVPNLVSGREIRIRSDAYGSSGEDVDFGILVPDEHGGPPTYFEIASLTKGIIEQFPDGHPVIFREPKLREHGVGEHGSGNWTVAPDFGMRLYSACIAVRKDLVGDLRIRAHGYRISDGAVWFYLRLARSIGTYDIASVAIDILDGQPQEIEIVHGERGQAPQL</sequence>
<protein>
    <submittedName>
        <fullName evidence="1">Uncharacterized protein</fullName>
    </submittedName>
</protein>
<dbReference type="AlphaFoldDB" id="A0A917V9F5"/>
<comment type="caution">
    <text evidence="1">The sequence shown here is derived from an EMBL/GenBank/DDBJ whole genome shotgun (WGS) entry which is preliminary data.</text>
</comment>
<gene>
    <name evidence="1" type="ORF">GCM10011591_27130</name>
</gene>
<keyword evidence="2" id="KW-1185">Reference proteome</keyword>
<proteinExistence type="predicted"/>
<organism evidence="1 2">
    <name type="scientific">Nocardia camponoti</name>
    <dbReference type="NCBI Taxonomy" id="1616106"/>
    <lineage>
        <taxon>Bacteria</taxon>
        <taxon>Bacillati</taxon>
        <taxon>Actinomycetota</taxon>
        <taxon>Actinomycetes</taxon>
        <taxon>Mycobacteriales</taxon>
        <taxon>Nocardiaceae</taxon>
        <taxon>Nocardia</taxon>
    </lineage>
</organism>
<dbReference type="RefSeq" id="WP_188829237.1">
    <property type="nucleotide sequence ID" value="NZ_BMMW01000002.1"/>
</dbReference>
<name>A0A917V9F5_9NOCA</name>
<accession>A0A917V9F5</accession>
<dbReference type="Proteomes" id="UP000612956">
    <property type="component" value="Unassembled WGS sequence"/>
</dbReference>
<dbReference type="EMBL" id="BMMW01000002">
    <property type="protein sequence ID" value="GGK53910.1"/>
    <property type="molecule type" value="Genomic_DNA"/>
</dbReference>
<reference evidence="1" key="2">
    <citation type="submission" date="2020-09" db="EMBL/GenBank/DDBJ databases">
        <authorList>
            <person name="Sun Q."/>
            <person name="Zhou Y."/>
        </authorList>
    </citation>
    <scope>NUCLEOTIDE SEQUENCE</scope>
    <source>
        <strain evidence="1">CGMCC 4.7278</strain>
    </source>
</reference>